<evidence type="ECO:0000256" key="1">
    <source>
        <dbReference type="SAM" id="MobiDB-lite"/>
    </source>
</evidence>
<dbReference type="EMBL" id="JAPDRK010000025">
    <property type="protein sequence ID" value="KAJ9602659.1"/>
    <property type="molecule type" value="Genomic_DNA"/>
</dbReference>
<dbReference type="AlphaFoldDB" id="A0AA39CBX8"/>
<keyword evidence="4" id="KW-1185">Reference proteome</keyword>
<evidence type="ECO:0000259" key="2">
    <source>
        <dbReference type="Pfam" id="PF06985"/>
    </source>
</evidence>
<feature type="region of interest" description="Disordered" evidence="1">
    <location>
        <begin position="65"/>
        <end position="84"/>
    </location>
</feature>
<proteinExistence type="predicted"/>
<comment type="caution">
    <text evidence="3">The sequence shown here is derived from an EMBL/GenBank/DDBJ whole genome shotgun (WGS) entry which is preliminary data.</text>
</comment>
<protein>
    <recommendedName>
        <fullName evidence="2">Heterokaryon incompatibility domain-containing protein</fullName>
    </recommendedName>
</protein>
<organism evidence="3 4">
    <name type="scientific">Cladophialophora chaetospira</name>
    <dbReference type="NCBI Taxonomy" id="386627"/>
    <lineage>
        <taxon>Eukaryota</taxon>
        <taxon>Fungi</taxon>
        <taxon>Dikarya</taxon>
        <taxon>Ascomycota</taxon>
        <taxon>Pezizomycotina</taxon>
        <taxon>Eurotiomycetes</taxon>
        <taxon>Chaetothyriomycetidae</taxon>
        <taxon>Chaetothyriales</taxon>
        <taxon>Herpotrichiellaceae</taxon>
        <taxon>Cladophialophora</taxon>
    </lineage>
</organism>
<reference evidence="3" key="1">
    <citation type="submission" date="2022-10" db="EMBL/GenBank/DDBJ databases">
        <title>Culturing micro-colonial fungi from biological soil crusts in the Mojave desert and describing Neophaeococcomyces mojavensis, and introducing the new genera and species Taxawa tesnikishii.</title>
        <authorList>
            <person name="Kurbessoian T."/>
            <person name="Stajich J.E."/>
        </authorList>
    </citation>
    <scope>NUCLEOTIDE SEQUENCE</scope>
    <source>
        <strain evidence="3">TK_41</strain>
    </source>
</reference>
<gene>
    <name evidence="3" type="ORF">H2200_012853</name>
</gene>
<dbReference type="Pfam" id="PF06985">
    <property type="entry name" value="HET"/>
    <property type="match status" value="1"/>
</dbReference>
<dbReference type="PANTHER" id="PTHR39596">
    <property type="match status" value="1"/>
</dbReference>
<evidence type="ECO:0000313" key="3">
    <source>
        <dbReference type="EMBL" id="KAJ9602659.1"/>
    </source>
</evidence>
<dbReference type="PANTHER" id="PTHR39596:SF2">
    <property type="entry name" value="HET DOMAIN PROTEIN (AFU_ORTHOLOGUE AFUA_1G17550)-RELATED"/>
    <property type="match status" value="1"/>
</dbReference>
<sequence length="453" mass="51621">MSCLGSARVRENAPQKISEGGPRDIISTWMRSLPVGWLFFGPLRTVLSPSGIDINIDDFVISDDRDQDSEDLDNPEEDHEQADEDSFLVDTTNLSLYTLYWITKETHIHDEERNGLIWSRHVATFSKVNSNLNKLIRWRREFYPVRGVEADEPPVLDSVILSIVLLSEYLLYACEKIFSKQGELTLEWELDNALRWRLLCAGWCPGEIAILEKKMIHSTSTYLLGTWDRLFLTKDHTKCTVEICLANNIDESIYETKHVSPECKCYHQGEDDGTAATIACILESGSIPVIQVLASGEDTAISVRKSTDAIYVAISHVWSDGLGNPTNNTLPDCQLRKLQDYVNGLYPERSQPVCFWIDTICVPREMNLRKRAIQLMADTYRGSDKVLVVDSWLRQTGFTGHPSLDLLIVKACTWGDRLWTLQESILAKRDQLHFQTDDGPVAERDLYKTEDMR</sequence>
<accession>A0AA39CBX8</accession>
<evidence type="ECO:0000313" key="4">
    <source>
        <dbReference type="Proteomes" id="UP001172673"/>
    </source>
</evidence>
<feature type="domain" description="Heterokaryon incompatibility" evidence="2">
    <location>
        <begin position="311"/>
        <end position="389"/>
    </location>
</feature>
<dbReference type="Proteomes" id="UP001172673">
    <property type="component" value="Unassembled WGS sequence"/>
</dbReference>
<feature type="region of interest" description="Disordered" evidence="1">
    <location>
        <begin position="1"/>
        <end position="21"/>
    </location>
</feature>
<dbReference type="InterPro" id="IPR010730">
    <property type="entry name" value="HET"/>
</dbReference>
<name>A0AA39CBX8_9EURO</name>